<evidence type="ECO:0000256" key="8">
    <source>
        <dbReference type="SAM" id="MobiDB-lite"/>
    </source>
</evidence>
<evidence type="ECO:0000256" key="1">
    <source>
        <dbReference type="ARBA" id="ARBA00004162"/>
    </source>
</evidence>
<evidence type="ECO:0000259" key="10">
    <source>
        <dbReference type="PROSITE" id="PS51123"/>
    </source>
</evidence>
<comment type="subcellular location">
    <subcellularLocation>
        <location evidence="1">Cell membrane</location>
        <topology evidence="1">Single-pass membrane protein</topology>
    </subcellularLocation>
</comment>
<keyword evidence="3" id="KW-1003">Cell membrane</keyword>
<dbReference type="InterPro" id="IPR050330">
    <property type="entry name" value="Bact_OuterMem_StrucFunc"/>
</dbReference>
<evidence type="ECO:0000256" key="2">
    <source>
        <dbReference type="ARBA" id="ARBA00008914"/>
    </source>
</evidence>
<protein>
    <submittedName>
        <fullName evidence="11">OmpA family protein</fullName>
    </submittedName>
</protein>
<keyword evidence="5 9" id="KW-1133">Transmembrane helix</keyword>
<evidence type="ECO:0000256" key="6">
    <source>
        <dbReference type="ARBA" id="ARBA00023136"/>
    </source>
</evidence>
<name>A0A5C6TV25_9SPHN</name>
<dbReference type="InterPro" id="IPR025713">
    <property type="entry name" value="MotB-like_N_dom"/>
</dbReference>
<dbReference type="Pfam" id="PF13677">
    <property type="entry name" value="MotB_plug"/>
    <property type="match status" value="1"/>
</dbReference>
<dbReference type="AlphaFoldDB" id="A0A5C6TV25"/>
<reference evidence="11 12" key="1">
    <citation type="journal article" date="2015" name="J. Microbiol.">
        <title>Sphingosinicella ginsenosidimutans sp. nov., with ginsenoside converting activity.</title>
        <authorList>
            <person name="Kim J.K."/>
            <person name="Kang M.S."/>
            <person name="Park S.C."/>
            <person name="Kim K.M."/>
            <person name="Choi K."/>
            <person name="Yoon M.H."/>
            <person name="Im W.T."/>
        </authorList>
    </citation>
    <scope>NUCLEOTIDE SEQUENCE [LARGE SCALE GENOMIC DNA]</scope>
    <source>
        <strain evidence="11 12">BS-11</strain>
    </source>
</reference>
<evidence type="ECO:0000313" key="12">
    <source>
        <dbReference type="Proteomes" id="UP000321249"/>
    </source>
</evidence>
<evidence type="ECO:0000256" key="9">
    <source>
        <dbReference type="SAM" id="Phobius"/>
    </source>
</evidence>
<feature type="region of interest" description="Disordered" evidence="8">
    <location>
        <begin position="294"/>
        <end position="318"/>
    </location>
</feature>
<gene>
    <name evidence="11" type="ORF">FRZ32_09200</name>
</gene>
<dbReference type="GO" id="GO:0005886">
    <property type="term" value="C:plasma membrane"/>
    <property type="evidence" value="ECO:0007669"/>
    <property type="project" value="UniProtKB-SubCell"/>
</dbReference>
<dbReference type="Pfam" id="PF00691">
    <property type="entry name" value="OmpA"/>
    <property type="match status" value="1"/>
</dbReference>
<evidence type="ECO:0000313" key="11">
    <source>
        <dbReference type="EMBL" id="TXC63821.1"/>
    </source>
</evidence>
<keyword evidence="12" id="KW-1185">Reference proteome</keyword>
<evidence type="ECO:0000256" key="7">
    <source>
        <dbReference type="PROSITE-ProRule" id="PRU00473"/>
    </source>
</evidence>
<dbReference type="PROSITE" id="PS51123">
    <property type="entry name" value="OMPA_2"/>
    <property type="match status" value="1"/>
</dbReference>
<proteinExistence type="inferred from homology"/>
<dbReference type="CDD" id="cd07185">
    <property type="entry name" value="OmpA_C-like"/>
    <property type="match status" value="1"/>
</dbReference>
<dbReference type="PANTHER" id="PTHR30329:SF21">
    <property type="entry name" value="LIPOPROTEIN YIAD-RELATED"/>
    <property type="match status" value="1"/>
</dbReference>
<keyword evidence="4 9" id="KW-0812">Transmembrane</keyword>
<evidence type="ECO:0000256" key="3">
    <source>
        <dbReference type="ARBA" id="ARBA00022475"/>
    </source>
</evidence>
<dbReference type="InterPro" id="IPR006665">
    <property type="entry name" value="OmpA-like"/>
</dbReference>
<dbReference type="PANTHER" id="PTHR30329">
    <property type="entry name" value="STATOR ELEMENT OF FLAGELLAR MOTOR COMPLEX"/>
    <property type="match status" value="1"/>
</dbReference>
<organism evidence="11 12">
    <name type="scientific">Allosphingosinicella ginsenosidimutans</name>
    <dbReference type="NCBI Taxonomy" id="1176539"/>
    <lineage>
        <taxon>Bacteria</taxon>
        <taxon>Pseudomonadati</taxon>
        <taxon>Pseudomonadota</taxon>
        <taxon>Alphaproteobacteria</taxon>
        <taxon>Sphingomonadales</taxon>
        <taxon>Sphingomonadaceae</taxon>
        <taxon>Allosphingosinicella</taxon>
    </lineage>
</organism>
<dbReference type="InterPro" id="IPR036737">
    <property type="entry name" value="OmpA-like_sf"/>
</dbReference>
<dbReference type="OrthoDB" id="7170686at2"/>
<feature type="transmembrane region" description="Helical" evidence="9">
    <location>
        <begin position="37"/>
        <end position="56"/>
    </location>
</feature>
<dbReference type="EMBL" id="VOQQ01000001">
    <property type="protein sequence ID" value="TXC63821.1"/>
    <property type="molecule type" value="Genomic_DNA"/>
</dbReference>
<dbReference type="Proteomes" id="UP000321249">
    <property type="component" value="Unassembled WGS sequence"/>
</dbReference>
<dbReference type="Gene3D" id="3.30.1330.60">
    <property type="entry name" value="OmpA-like domain"/>
    <property type="match status" value="1"/>
</dbReference>
<feature type="compositionally biased region" description="Low complexity" evidence="8">
    <location>
        <begin position="295"/>
        <end position="318"/>
    </location>
</feature>
<comment type="caution">
    <text evidence="11">The sequence shown here is derived from an EMBL/GenBank/DDBJ whole genome shotgun (WGS) entry which is preliminary data.</text>
</comment>
<dbReference type="RefSeq" id="WP_147043228.1">
    <property type="nucleotide sequence ID" value="NZ_BAABIR010000004.1"/>
</dbReference>
<keyword evidence="6 7" id="KW-0472">Membrane</keyword>
<comment type="similarity">
    <text evidence="2">Belongs to the MotB family.</text>
</comment>
<evidence type="ECO:0000256" key="5">
    <source>
        <dbReference type="ARBA" id="ARBA00022989"/>
    </source>
</evidence>
<evidence type="ECO:0000256" key="4">
    <source>
        <dbReference type="ARBA" id="ARBA00022692"/>
    </source>
</evidence>
<accession>A0A5C6TV25</accession>
<feature type="domain" description="OmpA-like" evidence="10">
    <location>
        <begin position="167"/>
        <end position="288"/>
    </location>
</feature>
<dbReference type="SUPFAM" id="SSF103088">
    <property type="entry name" value="OmpA-like"/>
    <property type="match status" value="1"/>
</dbReference>
<sequence length="318" mass="34693">MATRAKPGRNEPAPQPIIVKKVVEAAHDAHHGGAWKIAYADFVTAMMAFFLLLWIIGATDENKKRGLADYFTPTLIEYKQDSAGSDGILGGDSIISADNYPHRATQTGSRAIVVPRDVTGGVREGEAPRTEDHQRFMQLREEILRRIQSDPNLRQLRNHVSFTEDDEGLRIDLMDEADFSMFRVGTDVLLPQARALVAQVASVIQGVPNQVVVRGHTDSLPYSSGQTMNNWMLSTARAESTRAALQSSGVPVTRISRIEGVADREPFVPNDRYDPRNRRISITLAWRSAGAVARPATNGPTAAGPAGPATGNPVVRAH</sequence>